<dbReference type="EMBL" id="JAUFQU010000001">
    <property type="protein sequence ID" value="MDN3706601.1"/>
    <property type="molecule type" value="Genomic_DNA"/>
</dbReference>
<dbReference type="RefSeq" id="WP_290362668.1">
    <property type="nucleotide sequence ID" value="NZ_JAUFQU010000001.1"/>
</dbReference>
<gene>
    <name evidence="1" type="ORF">QW060_05590</name>
</gene>
<evidence type="ECO:0000313" key="2">
    <source>
        <dbReference type="Proteomes" id="UP001242368"/>
    </source>
</evidence>
<proteinExistence type="predicted"/>
<name>A0ABT8CR08_9FLAO</name>
<evidence type="ECO:0000313" key="1">
    <source>
        <dbReference type="EMBL" id="MDN3706601.1"/>
    </source>
</evidence>
<accession>A0ABT8CR08</accession>
<reference evidence="2" key="1">
    <citation type="journal article" date="2019" name="Int. J. Syst. Evol. Microbiol.">
        <title>The Global Catalogue of Microorganisms (GCM) 10K type strain sequencing project: providing services to taxonomists for standard genome sequencing and annotation.</title>
        <authorList>
            <consortium name="The Broad Institute Genomics Platform"/>
            <consortium name="The Broad Institute Genome Sequencing Center for Infectious Disease"/>
            <person name="Wu L."/>
            <person name="Ma J."/>
        </authorList>
    </citation>
    <scope>NUCLEOTIDE SEQUENCE [LARGE SCALE GENOMIC DNA]</scope>
    <source>
        <strain evidence="2">CECT 7184</strain>
    </source>
</reference>
<dbReference type="Proteomes" id="UP001242368">
    <property type="component" value="Unassembled WGS sequence"/>
</dbReference>
<evidence type="ECO:0008006" key="3">
    <source>
        <dbReference type="Google" id="ProtNLM"/>
    </source>
</evidence>
<comment type="caution">
    <text evidence="1">The sequence shown here is derived from an EMBL/GenBank/DDBJ whole genome shotgun (WGS) entry which is preliminary data.</text>
</comment>
<protein>
    <recommendedName>
        <fullName evidence="3">Lipoprotein</fullName>
    </recommendedName>
</protein>
<organism evidence="1 2">
    <name type="scientific">Paenimyroides ceti</name>
    <dbReference type="NCBI Taxonomy" id="395087"/>
    <lineage>
        <taxon>Bacteria</taxon>
        <taxon>Pseudomonadati</taxon>
        <taxon>Bacteroidota</taxon>
        <taxon>Flavobacteriia</taxon>
        <taxon>Flavobacteriales</taxon>
        <taxon>Flavobacteriaceae</taxon>
        <taxon>Paenimyroides</taxon>
    </lineage>
</organism>
<keyword evidence="2" id="KW-1185">Reference proteome</keyword>
<dbReference type="PROSITE" id="PS51257">
    <property type="entry name" value="PROKAR_LIPOPROTEIN"/>
    <property type="match status" value="1"/>
</dbReference>
<sequence>MKYLFITALFSVTALTFSSCKTVKANDVAQIENENLRVNGKIIHIENGKDGYVATLLTNDNKEYTATISIVNLNKRGQNYKKYDVGETITVEGPFWKDDSGKTYITAYKLQ</sequence>